<dbReference type="GO" id="GO:0090729">
    <property type="term" value="F:toxin activity"/>
    <property type="evidence" value="ECO:0007669"/>
    <property type="project" value="UniProtKB-KW"/>
</dbReference>
<feature type="domain" description="ShKT" evidence="15">
    <location>
        <begin position="139"/>
        <end position="177"/>
    </location>
</feature>
<dbReference type="SUPFAM" id="SSF50494">
    <property type="entry name" value="Trypsin-like serine proteases"/>
    <property type="match status" value="2"/>
</dbReference>
<dbReference type="FunFam" id="2.40.10.10:FF:000077">
    <property type="entry name" value="Predicted protein"/>
    <property type="match status" value="1"/>
</dbReference>
<dbReference type="InterPro" id="IPR013320">
    <property type="entry name" value="ConA-like_dom_sf"/>
</dbReference>
<keyword evidence="7 11" id="KW-0378">Hydrolase</keyword>
<feature type="domain" description="ShKT" evidence="15">
    <location>
        <begin position="83"/>
        <end position="121"/>
    </location>
</feature>
<dbReference type="GO" id="GO:0016020">
    <property type="term" value="C:membrane"/>
    <property type="evidence" value="ECO:0007669"/>
    <property type="project" value="InterPro"/>
</dbReference>
<dbReference type="InterPro" id="IPR001314">
    <property type="entry name" value="Peptidase_S1A"/>
</dbReference>
<dbReference type="InterPro" id="IPR009003">
    <property type="entry name" value="Peptidase_S1_PA"/>
</dbReference>
<dbReference type="InterPro" id="IPR043504">
    <property type="entry name" value="Peptidase_S1_PA_chymotrypsin"/>
</dbReference>
<dbReference type="Gene3D" id="1.10.10.1940">
    <property type="match status" value="4"/>
</dbReference>
<organism evidence="16 17">
    <name type="scientific">Stylophora pistillata</name>
    <name type="common">Smooth cauliflower coral</name>
    <dbReference type="NCBI Taxonomy" id="50429"/>
    <lineage>
        <taxon>Eukaryota</taxon>
        <taxon>Metazoa</taxon>
        <taxon>Cnidaria</taxon>
        <taxon>Anthozoa</taxon>
        <taxon>Hexacorallia</taxon>
        <taxon>Scleractinia</taxon>
        <taxon>Astrocoeniina</taxon>
        <taxon>Pocilloporidae</taxon>
        <taxon>Stylophora</taxon>
    </lineage>
</organism>
<dbReference type="InterPro" id="IPR003582">
    <property type="entry name" value="ShKT_dom"/>
</dbReference>
<comment type="subcellular location">
    <subcellularLocation>
        <location evidence="1">Secreted</location>
    </subcellularLocation>
</comment>
<dbReference type="PROSITE" id="PS50060">
    <property type="entry name" value="MAM_2"/>
    <property type="match status" value="2"/>
</dbReference>
<feature type="region of interest" description="Disordered" evidence="12">
    <location>
        <begin position="743"/>
        <end position="784"/>
    </location>
</feature>
<evidence type="ECO:0000256" key="9">
    <source>
        <dbReference type="ARBA" id="ARBA00023157"/>
    </source>
</evidence>
<dbReference type="SMART" id="SM00254">
    <property type="entry name" value="ShKT"/>
    <property type="match status" value="6"/>
</dbReference>
<feature type="domain" description="Peptidase S1" evidence="14">
    <location>
        <begin position="969"/>
        <end position="1201"/>
    </location>
</feature>
<evidence type="ECO:0000256" key="6">
    <source>
        <dbReference type="ARBA" id="ARBA00022737"/>
    </source>
</evidence>
<evidence type="ECO:0000259" key="14">
    <source>
        <dbReference type="PROSITE" id="PS50240"/>
    </source>
</evidence>
<keyword evidence="4" id="KW-0800">Toxin</keyword>
<evidence type="ECO:0000256" key="12">
    <source>
        <dbReference type="SAM" id="MobiDB-lite"/>
    </source>
</evidence>
<dbReference type="Pfam" id="PF01549">
    <property type="entry name" value="ShK"/>
    <property type="match status" value="5"/>
</dbReference>
<dbReference type="Gene3D" id="2.40.10.10">
    <property type="entry name" value="Trypsin-like serine proteases"/>
    <property type="match status" value="4"/>
</dbReference>
<dbReference type="FunFam" id="2.60.120.200:FF:000182">
    <property type="entry name" value="MAM and LDL-receptor class A domain-containing protein 1"/>
    <property type="match status" value="1"/>
</dbReference>
<dbReference type="PROSITE" id="PS00135">
    <property type="entry name" value="TRYPSIN_SER"/>
    <property type="match status" value="2"/>
</dbReference>
<comment type="caution">
    <text evidence="10">Lacks conserved residue(s) required for the propagation of feature annotation.</text>
</comment>
<dbReference type="Proteomes" id="UP000225706">
    <property type="component" value="Unassembled WGS sequence"/>
</dbReference>
<keyword evidence="5 11" id="KW-0645">Protease</keyword>
<evidence type="ECO:0000313" key="17">
    <source>
        <dbReference type="Proteomes" id="UP000225706"/>
    </source>
</evidence>
<dbReference type="Pfam" id="PF00089">
    <property type="entry name" value="Trypsin"/>
    <property type="match status" value="2"/>
</dbReference>
<dbReference type="GO" id="GO:0005576">
    <property type="term" value="C:extracellular region"/>
    <property type="evidence" value="ECO:0007669"/>
    <property type="project" value="UniProtKB-SubCell"/>
</dbReference>
<feature type="domain" description="MAM" evidence="13">
    <location>
        <begin position="785"/>
        <end position="938"/>
    </location>
</feature>
<dbReference type="Gene3D" id="2.60.120.200">
    <property type="match status" value="2"/>
</dbReference>
<dbReference type="InterPro" id="IPR018114">
    <property type="entry name" value="TRYPSIN_HIS"/>
</dbReference>
<proteinExistence type="inferred from homology"/>
<evidence type="ECO:0000256" key="7">
    <source>
        <dbReference type="ARBA" id="ARBA00022801"/>
    </source>
</evidence>
<dbReference type="Pfam" id="PF00629">
    <property type="entry name" value="MAM"/>
    <property type="match status" value="2"/>
</dbReference>
<keyword evidence="3" id="KW-0964">Secreted</keyword>
<keyword evidence="9" id="KW-1015">Disulfide bond</keyword>
<dbReference type="CDD" id="cd00190">
    <property type="entry name" value="Tryp_SPc"/>
    <property type="match status" value="2"/>
</dbReference>
<dbReference type="SMART" id="SM00020">
    <property type="entry name" value="Tryp_SPc"/>
    <property type="match status" value="2"/>
</dbReference>
<dbReference type="PROSITE" id="PS00740">
    <property type="entry name" value="MAM_1"/>
    <property type="match status" value="2"/>
</dbReference>
<gene>
    <name evidence="16" type="primary">Trypsin-3</name>
    <name evidence="16" type="ORF">AWC38_SpisGene15372</name>
</gene>
<feature type="domain" description="ShKT" evidence="15">
    <location>
        <begin position="236"/>
        <end position="272"/>
    </location>
</feature>
<evidence type="ECO:0000256" key="10">
    <source>
        <dbReference type="PROSITE-ProRule" id="PRU01005"/>
    </source>
</evidence>
<reference evidence="17" key="1">
    <citation type="journal article" date="2017" name="bioRxiv">
        <title>Comparative analysis of the genomes of Stylophora pistillata and Acropora digitifera provides evidence for extensive differences between species of corals.</title>
        <authorList>
            <person name="Voolstra C.R."/>
            <person name="Li Y."/>
            <person name="Liew Y.J."/>
            <person name="Baumgarten S."/>
            <person name="Zoccola D."/>
            <person name="Flot J.-F."/>
            <person name="Tambutte S."/>
            <person name="Allemand D."/>
            <person name="Aranda M."/>
        </authorList>
    </citation>
    <scope>NUCLEOTIDE SEQUENCE [LARGE SCALE GENOMIC DNA]</scope>
</reference>
<dbReference type="InterPro" id="IPR001254">
    <property type="entry name" value="Trypsin_dom"/>
</dbReference>
<evidence type="ECO:0000256" key="11">
    <source>
        <dbReference type="RuleBase" id="RU363034"/>
    </source>
</evidence>
<evidence type="ECO:0000256" key="5">
    <source>
        <dbReference type="ARBA" id="ARBA00022670"/>
    </source>
</evidence>
<feature type="domain" description="Peptidase S1" evidence="14">
    <location>
        <begin position="357"/>
        <end position="597"/>
    </location>
</feature>
<dbReference type="AlphaFoldDB" id="A0A2B4RSP3"/>
<evidence type="ECO:0000256" key="3">
    <source>
        <dbReference type="ARBA" id="ARBA00022525"/>
    </source>
</evidence>
<protein>
    <submittedName>
        <fullName evidence="16">Trypsin-3</fullName>
    </submittedName>
</protein>
<sequence length="1203" mass="130690">MNQLILIDSVSYDKLAAHRLLTVCEDDPNYADGCPEKAAVENYCRDQRTFMRKYCAKSCNFCTEAATARPTTEAEKPPAPIVCEDDPNYADGCPEKAAVKNYCRDQKSFMRKYCAKSCGFCTSTTSPTEEPMKPGEVGCADNPQFKDQCVDIASKPGFCKEQEDFTRKNCKSSCGWCDSPATKPPIQEICGEDAPKWREKCPKWAEQGECEDKRKYKFLEHYCPKSCKFPCKKAFCRDRDRNCAWWKSFGLCENPGRNSSMAVYCGVTCGFCKAPTPEECYDKGNNCQELKRAGHCKSTRPDMEYEVKTNCLQTCEFCVIFDTVKMIFLVLLLLGSSAKGQQPPPPCGSTPIVQSRVIGGQDAKPGAWPWQIALKRNGRFICGGSLISDIWVITAAHCIAGSSNPASYKVVVGDHNRNIDEGTEEEVGARRVIGHPSYNRPSRINNDIALIQLSTPVKLSQRVNPICLPSHDSDVPTGSKCYITGWGKIKHPGSSYHILQQAMMPVIDNAKCKQKISQSGVTIPFTPQMLCAGVENTILSGCHGDSGGPYVCLNSDMKTYTLHGAVSWGSGQCNARQIFTVFARVTKFRAWIKQHTNLDGGGGGGVGTPPPPATPPVPTTPGNIEFSCNFDDGGKYVYIETSSPRVSGDNAKLIKSGLSFRTKKCLSFYYHMYGDSMGTLNVFVGQRKIFTKSGNQGNQWKKASVDVTDPSASELIFEGIRGSSYRGDAAIDNVVLMECGSGGGGGGCGSPPPPTTAAPFPTTAAPPPTTAAPPPTTAAPPPPSVSCDFESSMCSFVQGTNDDFDWTRKSGPTPSRNTGPSGDHTSGSGYYIYIETSSPRRRGDLASLESPKLLFNGRMCLEFYYHMYGAAVASLEVFIDNKLVFNESGNKGNQWLKAEVNVDLTGMYEITFKAKRGDSWNGDIAIDDVTFSSGACASVTPPPPTPSLVTPPPPTPSLGSCGIRPQSRIVGGVAAKHGDWPWQVQLRTTSGFPYCGGSLVSPQWVVTATHCVSGKSPSSIIVRAGAHRRVNNIGFEQDFRVSKVITHPSYHKPTRYAHDIALLKLQKPAQRNRYVNLVCLPDAVAEPTDGTRCWITGWGRLASGGATPDYLQQVQVPVVSRARCDRAYPGKIHDSMICAGLDQGGIDSCQGDSGGPMVCETRGKYYLHGATSWGYGCASPGKFGVYAKVKNLLKWLNTEMSKN</sequence>
<keyword evidence="8 11" id="KW-0720">Serine protease</keyword>
<dbReference type="GO" id="GO:0004252">
    <property type="term" value="F:serine-type endopeptidase activity"/>
    <property type="evidence" value="ECO:0007669"/>
    <property type="project" value="InterPro"/>
</dbReference>
<feature type="domain" description="ShKT" evidence="15">
    <location>
        <begin position="280"/>
        <end position="318"/>
    </location>
</feature>
<evidence type="ECO:0000256" key="2">
    <source>
        <dbReference type="ARBA" id="ARBA00007664"/>
    </source>
</evidence>
<keyword evidence="6" id="KW-0677">Repeat</keyword>
<feature type="compositionally biased region" description="Pro residues" evidence="12">
    <location>
        <begin position="764"/>
        <end position="784"/>
    </location>
</feature>
<dbReference type="FunFam" id="2.40.10.10:FF:000003">
    <property type="entry name" value="Transmembrane serine protease 3"/>
    <property type="match status" value="1"/>
</dbReference>
<dbReference type="InterPro" id="IPR033116">
    <property type="entry name" value="TRYPSIN_SER"/>
</dbReference>
<evidence type="ECO:0000256" key="1">
    <source>
        <dbReference type="ARBA" id="ARBA00004613"/>
    </source>
</evidence>
<dbReference type="PROSITE" id="PS00134">
    <property type="entry name" value="TRYPSIN_HIS"/>
    <property type="match status" value="2"/>
</dbReference>
<dbReference type="STRING" id="50429.A0A2B4RSP3"/>
<dbReference type="InterPro" id="IPR000998">
    <property type="entry name" value="MAM_dom"/>
</dbReference>
<dbReference type="EMBL" id="LSMT01000327">
    <property type="protein sequence ID" value="PFX20186.1"/>
    <property type="molecule type" value="Genomic_DNA"/>
</dbReference>
<feature type="region of interest" description="Disordered" evidence="12">
    <location>
        <begin position="805"/>
        <end position="824"/>
    </location>
</feature>
<dbReference type="PANTHER" id="PTHR24252:SF7">
    <property type="entry name" value="HYALIN"/>
    <property type="match status" value="1"/>
</dbReference>
<keyword evidence="17" id="KW-1185">Reference proteome</keyword>
<comment type="caution">
    <text evidence="16">The sequence shown here is derived from an EMBL/GenBank/DDBJ whole genome shotgun (WGS) entry which is preliminary data.</text>
</comment>
<dbReference type="PANTHER" id="PTHR24252">
    <property type="entry name" value="ACROSIN-RELATED"/>
    <property type="match status" value="1"/>
</dbReference>
<dbReference type="SMART" id="SM00137">
    <property type="entry name" value="MAM"/>
    <property type="match status" value="2"/>
</dbReference>
<dbReference type="CDD" id="cd06263">
    <property type="entry name" value="MAM"/>
    <property type="match status" value="2"/>
</dbReference>
<feature type="domain" description="ShKT" evidence="15">
    <location>
        <begin position="24"/>
        <end position="62"/>
    </location>
</feature>
<dbReference type="PRINTS" id="PR00722">
    <property type="entry name" value="CHYMOTRYPSIN"/>
</dbReference>
<name>A0A2B4RSP3_STYPI</name>
<accession>A0A2B4RSP3</accession>
<evidence type="ECO:0000313" key="16">
    <source>
        <dbReference type="EMBL" id="PFX20186.1"/>
    </source>
</evidence>
<evidence type="ECO:0000256" key="4">
    <source>
        <dbReference type="ARBA" id="ARBA00022656"/>
    </source>
</evidence>
<feature type="domain" description="MAM" evidence="13">
    <location>
        <begin position="540"/>
        <end position="741"/>
    </location>
</feature>
<evidence type="ECO:0000259" key="13">
    <source>
        <dbReference type="PROSITE" id="PS50060"/>
    </source>
</evidence>
<feature type="compositionally biased region" description="Polar residues" evidence="12">
    <location>
        <begin position="810"/>
        <end position="824"/>
    </location>
</feature>
<comment type="similarity">
    <text evidence="2">Belongs to the peptidase S1 family.</text>
</comment>
<dbReference type="SUPFAM" id="SSF49899">
    <property type="entry name" value="Concanavalin A-like lectins/glucanases"/>
    <property type="match status" value="2"/>
</dbReference>
<dbReference type="OrthoDB" id="5918597at2759"/>
<dbReference type="PROSITE" id="PS51670">
    <property type="entry name" value="SHKT"/>
    <property type="match status" value="5"/>
</dbReference>
<dbReference type="GO" id="GO:0006508">
    <property type="term" value="P:proteolysis"/>
    <property type="evidence" value="ECO:0007669"/>
    <property type="project" value="UniProtKB-KW"/>
</dbReference>
<evidence type="ECO:0000256" key="8">
    <source>
        <dbReference type="ARBA" id="ARBA00022825"/>
    </source>
</evidence>
<dbReference type="PROSITE" id="PS50240">
    <property type="entry name" value="TRYPSIN_DOM"/>
    <property type="match status" value="2"/>
</dbReference>
<evidence type="ECO:0000259" key="15">
    <source>
        <dbReference type="PROSITE" id="PS51670"/>
    </source>
</evidence>